<dbReference type="Proteomes" id="UP000886595">
    <property type="component" value="Unassembled WGS sequence"/>
</dbReference>
<name>A0A8X7W771_BRACI</name>
<feature type="compositionally biased region" description="Acidic residues" evidence="1">
    <location>
        <begin position="42"/>
        <end position="51"/>
    </location>
</feature>
<evidence type="ECO:0000313" key="2">
    <source>
        <dbReference type="EMBL" id="KAG2323308.1"/>
    </source>
</evidence>
<reference evidence="2 3" key="1">
    <citation type="submission" date="2020-02" db="EMBL/GenBank/DDBJ databases">
        <authorList>
            <person name="Ma Q."/>
            <person name="Huang Y."/>
            <person name="Song X."/>
            <person name="Pei D."/>
        </authorList>
    </citation>
    <scope>NUCLEOTIDE SEQUENCE [LARGE SCALE GENOMIC DNA]</scope>
    <source>
        <strain evidence="2">Sxm20200214</strain>
        <tissue evidence="2">Leaf</tissue>
    </source>
</reference>
<organism evidence="2 3">
    <name type="scientific">Brassica carinata</name>
    <name type="common">Ethiopian mustard</name>
    <name type="synonym">Abyssinian cabbage</name>
    <dbReference type="NCBI Taxonomy" id="52824"/>
    <lineage>
        <taxon>Eukaryota</taxon>
        <taxon>Viridiplantae</taxon>
        <taxon>Streptophyta</taxon>
        <taxon>Embryophyta</taxon>
        <taxon>Tracheophyta</taxon>
        <taxon>Spermatophyta</taxon>
        <taxon>Magnoliopsida</taxon>
        <taxon>eudicotyledons</taxon>
        <taxon>Gunneridae</taxon>
        <taxon>Pentapetalae</taxon>
        <taxon>rosids</taxon>
        <taxon>malvids</taxon>
        <taxon>Brassicales</taxon>
        <taxon>Brassicaceae</taxon>
        <taxon>Brassiceae</taxon>
        <taxon>Brassica</taxon>
    </lineage>
</organism>
<evidence type="ECO:0000256" key="1">
    <source>
        <dbReference type="SAM" id="MobiDB-lite"/>
    </source>
</evidence>
<evidence type="ECO:0000313" key="3">
    <source>
        <dbReference type="Proteomes" id="UP000886595"/>
    </source>
</evidence>
<sequence>MEVRLELNGDGKPKPEYAACWNGEICYCCCDENGVEKSEELNPPEEKEDLDGVPKAGVDDGVPNAEETKAYQVGVDEEVPNAGE</sequence>
<accession>A0A8X7W771</accession>
<keyword evidence="3" id="KW-1185">Reference proteome</keyword>
<dbReference type="AlphaFoldDB" id="A0A8X7W771"/>
<feature type="region of interest" description="Disordered" evidence="1">
    <location>
        <begin position="36"/>
        <end position="84"/>
    </location>
</feature>
<gene>
    <name evidence="2" type="ORF">Bca52824_016521</name>
</gene>
<proteinExistence type="predicted"/>
<dbReference type="EMBL" id="JAAMPC010000003">
    <property type="protein sequence ID" value="KAG2323308.1"/>
    <property type="molecule type" value="Genomic_DNA"/>
</dbReference>
<protein>
    <submittedName>
        <fullName evidence="2">Uncharacterized protein</fullName>
    </submittedName>
</protein>
<comment type="caution">
    <text evidence="2">The sequence shown here is derived from an EMBL/GenBank/DDBJ whole genome shotgun (WGS) entry which is preliminary data.</text>
</comment>
<feature type="compositionally biased region" description="Acidic residues" evidence="1">
    <location>
        <begin position="75"/>
        <end position="84"/>
    </location>
</feature>